<organism evidence="2 3">
    <name type="scientific">Rhizobium gallicum</name>
    <dbReference type="NCBI Taxonomy" id="56730"/>
    <lineage>
        <taxon>Bacteria</taxon>
        <taxon>Pseudomonadati</taxon>
        <taxon>Pseudomonadota</taxon>
        <taxon>Alphaproteobacteria</taxon>
        <taxon>Hyphomicrobiales</taxon>
        <taxon>Rhizobiaceae</taxon>
        <taxon>Rhizobium/Agrobacterium group</taxon>
        <taxon>Rhizobium</taxon>
    </lineage>
</organism>
<dbReference type="GO" id="GO:0005829">
    <property type="term" value="C:cytosol"/>
    <property type="evidence" value="ECO:0007669"/>
    <property type="project" value="TreeGrafter"/>
</dbReference>
<sequence length="184" mass="20627">MKKIAVLVGSLRRHSINRRLAEALARLAEGRLEFDFIELSGVPMYNEDLWDDIPTSITRMKRQIEQADGVLFVSPEYNRSFTAVLKNSIDWGTRPYGQNSFAGKPGAVVGTSPGAIGTAVGQSQLKSVLNAAHVIVMGQPEIYLTWKAELFDEDGGITNESTRSFLQNWVRDFEVWIERTSHKK</sequence>
<dbReference type="AlphaFoldDB" id="A0A1L5NW89"/>
<accession>A0A1L5NW89</accession>
<dbReference type="RefSeq" id="WP_074072369.1">
    <property type="nucleotide sequence ID" value="NZ_CP017105.1"/>
</dbReference>
<dbReference type="GO" id="GO:0010181">
    <property type="term" value="F:FMN binding"/>
    <property type="evidence" value="ECO:0007669"/>
    <property type="project" value="TreeGrafter"/>
</dbReference>
<dbReference type="InterPro" id="IPR029039">
    <property type="entry name" value="Flavoprotein-like_sf"/>
</dbReference>
<dbReference type="InterPro" id="IPR005025">
    <property type="entry name" value="FMN_Rdtase-like_dom"/>
</dbReference>
<dbReference type="OrthoDB" id="9812295at2"/>
<feature type="domain" description="NADPH-dependent FMN reductase-like" evidence="1">
    <location>
        <begin position="3"/>
        <end position="143"/>
    </location>
</feature>
<dbReference type="Pfam" id="PF03358">
    <property type="entry name" value="FMN_red"/>
    <property type="match status" value="1"/>
</dbReference>
<dbReference type="Proteomes" id="UP000184749">
    <property type="component" value="Plasmid pRgalIE4872d"/>
</dbReference>
<evidence type="ECO:0000313" key="2">
    <source>
        <dbReference type="EMBL" id="APO72172.1"/>
    </source>
</evidence>
<evidence type="ECO:0000313" key="3">
    <source>
        <dbReference type="Proteomes" id="UP000184749"/>
    </source>
</evidence>
<evidence type="ECO:0000259" key="1">
    <source>
        <dbReference type="Pfam" id="PF03358"/>
    </source>
</evidence>
<protein>
    <submittedName>
        <fullName evidence="2">NADPH-dependent FMN reductase protein</fullName>
    </submittedName>
</protein>
<dbReference type="EMBL" id="CP017105">
    <property type="protein sequence ID" value="APO72172.1"/>
    <property type="molecule type" value="Genomic_DNA"/>
</dbReference>
<dbReference type="Gene3D" id="3.40.50.360">
    <property type="match status" value="1"/>
</dbReference>
<dbReference type="PANTHER" id="PTHR30543:SF21">
    <property type="entry name" value="NAD(P)H-DEPENDENT FMN REDUCTASE LOT6"/>
    <property type="match status" value="1"/>
</dbReference>
<keyword evidence="2" id="KW-0614">Plasmid</keyword>
<reference evidence="2 3" key="1">
    <citation type="submission" date="2016-09" db="EMBL/GenBank/DDBJ databases">
        <title>The complete genome sequences of Rhizobium gallicum, symbiovars gallicum and phaseoli, symbionts associated to common bean (Phaseolus vulgaris).</title>
        <authorList>
            <person name="Bustos P."/>
            <person name="Santamaria R.I."/>
            <person name="Perez-Carrascal O.M."/>
            <person name="Juarez S."/>
            <person name="Lozano L."/>
            <person name="Martinez-Flores I."/>
            <person name="Martinez-Romero E."/>
            <person name="Cevallos M."/>
            <person name="Romero D."/>
            <person name="Davila G."/>
            <person name="Gonzalez V."/>
        </authorList>
    </citation>
    <scope>NUCLEOTIDE SEQUENCE [LARGE SCALE GENOMIC DNA]</scope>
    <source>
        <strain evidence="2 3">IE4872</strain>
        <plasmid evidence="3">prgalie4872d</plasmid>
    </source>
</reference>
<proteinExistence type="predicted"/>
<dbReference type="GO" id="GO:0016491">
    <property type="term" value="F:oxidoreductase activity"/>
    <property type="evidence" value="ECO:0007669"/>
    <property type="project" value="InterPro"/>
</dbReference>
<dbReference type="PANTHER" id="PTHR30543">
    <property type="entry name" value="CHROMATE REDUCTASE"/>
    <property type="match status" value="1"/>
</dbReference>
<name>A0A1L5NW89_9HYPH</name>
<gene>
    <name evidence="2" type="ORF">IE4872_PD01651</name>
</gene>
<dbReference type="InterPro" id="IPR050712">
    <property type="entry name" value="NAD(P)H-dep_reductase"/>
</dbReference>
<dbReference type="SUPFAM" id="SSF52218">
    <property type="entry name" value="Flavoproteins"/>
    <property type="match status" value="1"/>
</dbReference>
<geneLocation type="plasmid" evidence="3">
    <name>prgalie4872d</name>
</geneLocation>